<dbReference type="RefSeq" id="WP_258216099.1">
    <property type="nucleotide sequence ID" value="NZ_JANQBD010000020.1"/>
</dbReference>
<organism evidence="1 2">
    <name type="scientific">Paenibacillus radicis</name>
    <name type="common">ex Xue et al. 2023</name>
    <dbReference type="NCBI Taxonomy" id="2972489"/>
    <lineage>
        <taxon>Bacteria</taxon>
        <taxon>Bacillati</taxon>
        <taxon>Bacillota</taxon>
        <taxon>Bacilli</taxon>
        <taxon>Bacillales</taxon>
        <taxon>Paenibacillaceae</taxon>
        <taxon>Paenibacillus</taxon>
    </lineage>
</organism>
<reference evidence="1 2" key="1">
    <citation type="submission" date="2022-08" db="EMBL/GenBank/DDBJ databases">
        <title>Paenibacillus endoradicis sp. nov., Paenibacillus radicibacter sp. nov and Paenibacillus pararadicis sp. nov., three cold-adapted plant growth-promoting bacteria isolated from root of Larix gmelinii in Great Khingan.</title>
        <authorList>
            <person name="Xue H."/>
        </authorList>
    </citation>
    <scope>NUCLEOTIDE SEQUENCE [LARGE SCALE GENOMIC DNA]</scope>
    <source>
        <strain evidence="1 2">N5-1-1-5</strain>
    </source>
</reference>
<protein>
    <submittedName>
        <fullName evidence="1">Uncharacterized protein</fullName>
    </submittedName>
</protein>
<dbReference type="Proteomes" id="UP001300012">
    <property type="component" value="Unassembled WGS sequence"/>
</dbReference>
<accession>A0ABT1YQI7</accession>
<evidence type="ECO:0000313" key="2">
    <source>
        <dbReference type="Proteomes" id="UP001300012"/>
    </source>
</evidence>
<proteinExistence type="predicted"/>
<name>A0ABT1YQI7_9BACL</name>
<keyword evidence="2" id="KW-1185">Reference proteome</keyword>
<dbReference type="EMBL" id="JANQBD010000020">
    <property type="protein sequence ID" value="MCR8634543.1"/>
    <property type="molecule type" value="Genomic_DNA"/>
</dbReference>
<evidence type="ECO:0000313" key="1">
    <source>
        <dbReference type="EMBL" id="MCR8634543.1"/>
    </source>
</evidence>
<comment type="caution">
    <text evidence="1">The sequence shown here is derived from an EMBL/GenBank/DDBJ whole genome shotgun (WGS) entry which is preliminary data.</text>
</comment>
<gene>
    <name evidence="1" type="ORF">NV381_25435</name>
</gene>
<sequence>MWESILKKEQWEIEVNPDHKSIRFHISKNHGQENEEGQISLQLDQADLFELMHSLLSINRSFNNETMYYDDQEIMDPA</sequence>